<proteinExistence type="predicted"/>
<dbReference type="OrthoDB" id="76173at2759"/>
<gene>
    <name evidence="3" type="ORF">ACHHYP_16676</name>
</gene>
<dbReference type="EMBL" id="JNBR01002830">
    <property type="protein sequence ID" value="OQR81152.1"/>
    <property type="molecule type" value="Genomic_DNA"/>
</dbReference>
<feature type="compositionally biased region" description="Low complexity" evidence="1">
    <location>
        <begin position="477"/>
        <end position="502"/>
    </location>
</feature>
<evidence type="ECO:0000256" key="1">
    <source>
        <dbReference type="SAM" id="MobiDB-lite"/>
    </source>
</evidence>
<dbReference type="GO" id="GO:0005815">
    <property type="term" value="C:microtubule organizing center"/>
    <property type="evidence" value="ECO:0007669"/>
    <property type="project" value="TreeGrafter"/>
</dbReference>
<dbReference type="PANTHER" id="PTHR15128:SF0">
    <property type="entry name" value="SCL-INTERRUPTING LOCUS PROTEIN"/>
    <property type="match status" value="1"/>
</dbReference>
<dbReference type="PANTHER" id="PTHR15128">
    <property type="entry name" value="TAL1 SCL INTERRUPTING LOCUS"/>
    <property type="match status" value="1"/>
</dbReference>
<protein>
    <recommendedName>
        <fullName evidence="2">STIL N-terminal domain-containing protein</fullName>
    </recommendedName>
</protein>
<name>A0A1V9Y5Z8_ACHHY</name>
<evidence type="ECO:0000259" key="2">
    <source>
        <dbReference type="Pfam" id="PF15253"/>
    </source>
</evidence>
<keyword evidence="4" id="KW-1185">Reference proteome</keyword>
<sequence>SRRRQKSSFFPDTEDDETSCSDAAPRVPPLTASFRMASQGRAVLSRHVPSSPLAHRGPSLSPKLVPFNDGAYLGAIEFPSTRSVLWDRRPLSAATVIRPEDAVVPEIVLTPSVLAQIHEAVLRRSNGPQLLGHVLYSQILGSQGWTIRATAFSANTDPRNLTRPPSSFPVYVVLKEVRELDSILSYDSIVHGTSYALRTGAPLDIALSVRHHIKEVINGFIQMRLVVSLFMPTQLNVTMELMAPTSELQLQPVRNLPLLLTPLAKSLMKLQASYSNGVVTLDKTRKMVPLLPSDPLATSRPLVGLWLQAAAPTSLYHQTLLYHTLEVSSQEQLWVSPNTCLLVKYPTEANQWLPEFFEATLNSPEAIALFTATQRVTVGRSARIENLELHLLQSHQPVPVVSVPKAPTDVRVHEPEPAPRSEDSSVGFASSLTEDFPTPLPRLPPSHPVARPQYRPPSPPITTDAMPTPQVVIAEASQTRPSSPQPASRSTSSSSAPSSVPSELLQQHDEQMKSMQRQIEALQNQLMALQRMYDEATTPKEMQSIGTNTSFVLSDAPVETLPTKDVPVEVAREATIAAPPSPDGEPSETAAMACELTTEASVAVPEPAGTAEDVESDDEPNMQYLVHPEEIDDYLSEPASVTYPLLRTHFDSDAVAAPLAAIGNNLLASFEVPRIRYQVGGGKDDADSEDEELEVRAIEARYLKRMVK</sequence>
<dbReference type="GO" id="GO:0031023">
    <property type="term" value="P:microtubule organizing center organization"/>
    <property type="evidence" value="ECO:0007669"/>
    <property type="project" value="TreeGrafter"/>
</dbReference>
<feature type="domain" description="STIL N-terminal" evidence="2">
    <location>
        <begin position="234"/>
        <end position="379"/>
    </location>
</feature>
<feature type="non-terminal residue" evidence="3">
    <location>
        <position position="1"/>
    </location>
</feature>
<dbReference type="InterPro" id="IPR026123">
    <property type="entry name" value="STIL"/>
</dbReference>
<dbReference type="Pfam" id="PF15253">
    <property type="entry name" value="STIL_N"/>
    <property type="match status" value="1"/>
</dbReference>
<dbReference type="GO" id="GO:0007052">
    <property type="term" value="P:mitotic spindle organization"/>
    <property type="evidence" value="ECO:0007669"/>
    <property type="project" value="TreeGrafter"/>
</dbReference>
<feature type="compositionally biased region" description="Basic and acidic residues" evidence="1">
    <location>
        <begin position="410"/>
        <end position="423"/>
    </location>
</feature>
<accession>A0A1V9Y5Z8</accession>
<feature type="region of interest" description="Disordered" evidence="1">
    <location>
        <begin position="410"/>
        <end position="515"/>
    </location>
</feature>
<dbReference type="GO" id="GO:0071539">
    <property type="term" value="P:protein localization to centrosome"/>
    <property type="evidence" value="ECO:0007669"/>
    <property type="project" value="TreeGrafter"/>
</dbReference>
<organism evidence="3 4">
    <name type="scientific">Achlya hypogyna</name>
    <name type="common">Oomycete</name>
    <name type="synonym">Protoachlya hypogyna</name>
    <dbReference type="NCBI Taxonomy" id="1202772"/>
    <lineage>
        <taxon>Eukaryota</taxon>
        <taxon>Sar</taxon>
        <taxon>Stramenopiles</taxon>
        <taxon>Oomycota</taxon>
        <taxon>Saprolegniomycetes</taxon>
        <taxon>Saprolegniales</taxon>
        <taxon>Achlyaceae</taxon>
        <taxon>Achlya</taxon>
    </lineage>
</organism>
<dbReference type="GO" id="GO:0007224">
    <property type="term" value="P:smoothened signaling pathway"/>
    <property type="evidence" value="ECO:0007669"/>
    <property type="project" value="TreeGrafter"/>
</dbReference>
<evidence type="ECO:0000313" key="4">
    <source>
        <dbReference type="Proteomes" id="UP000243579"/>
    </source>
</evidence>
<dbReference type="InterPro" id="IPR057731">
    <property type="entry name" value="STIL_N"/>
</dbReference>
<dbReference type="AlphaFoldDB" id="A0A1V9Y5Z8"/>
<dbReference type="Proteomes" id="UP000243579">
    <property type="component" value="Unassembled WGS sequence"/>
</dbReference>
<dbReference type="STRING" id="1202772.A0A1V9Y5Z8"/>
<reference evidence="3 4" key="1">
    <citation type="journal article" date="2014" name="Genome Biol. Evol.">
        <title>The secreted proteins of Achlya hypogyna and Thraustotheca clavata identify the ancestral oomycete secretome and reveal gene acquisitions by horizontal gene transfer.</title>
        <authorList>
            <person name="Misner I."/>
            <person name="Blouin N."/>
            <person name="Leonard G."/>
            <person name="Richards T.A."/>
            <person name="Lane C.E."/>
        </authorList>
    </citation>
    <scope>NUCLEOTIDE SEQUENCE [LARGE SCALE GENOMIC DNA]</scope>
    <source>
        <strain evidence="3 4">ATCC 48635</strain>
    </source>
</reference>
<feature type="compositionally biased region" description="Pro residues" evidence="1">
    <location>
        <begin position="438"/>
        <end position="447"/>
    </location>
</feature>
<comment type="caution">
    <text evidence="3">The sequence shown here is derived from an EMBL/GenBank/DDBJ whole genome shotgun (WGS) entry which is preliminary data.</text>
</comment>
<evidence type="ECO:0000313" key="3">
    <source>
        <dbReference type="EMBL" id="OQR81152.1"/>
    </source>
</evidence>
<feature type="region of interest" description="Disordered" evidence="1">
    <location>
        <begin position="1"/>
        <end position="27"/>
    </location>
</feature>